<dbReference type="RefSeq" id="WP_268922884.1">
    <property type="nucleotide sequence ID" value="NZ_JAPTGC010000005.1"/>
</dbReference>
<dbReference type="EMBL" id="JAPTGC010000005">
    <property type="protein sequence ID" value="MCZ0862628.1"/>
    <property type="molecule type" value="Genomic_DNA"/>
</dbReference>
<dbReference type="GO" id="GO:0034038">
    <property type="term" value="F:deoxyhypusine synthase activity"/>
    <property type="evidence" value="ECO:0007669"/>
    <property type="project" value="UniProtKB-EC"/>
</dbReference>
<keyword evidence="4" id="KW-1185">Reference proteome</keyword>
<dbReference type="InterPro" id="IPR002773">
    <property type="entry name" value="Deoxyhypusine_synthase"/>
</dbReference>
<evidence type="ECO:0000256" key="1">
    <source>
        <dbReference type="ARBA" id="ARBA00009892"/>
    </source>
</evidence>
<organism evidence="3 4">
    <name type="scientific">Methanocorpusculum vombati</name>
    <dbReference type="NCBI Taxonomy" id="3002864"/>
    <lineage>
        <taxon>Archaea</taxon>
        <taxon>Methanobacteriati</taxon>
        <taxon>Methanobacteriota</taxon>
        <taxon>Stenosarchaea group</taxon>
        <taxon>Methanomicrobia</taxon>
        <taxon>Methanomicrobiales</taxon>
        <taxon>Methanocorpusculaceae</taxon>
        <taxon>Methanocorpusculum</taxon>
    </lineage>
</organism>
<dbReference type="InterPro" id="IPR029035">
    <property type="entry name" value="DHS-like_NAD/FAD-binding_dom"/>
</dbReference>
<dbReference type="PANTHER" id="PTHR11703:SF2">
    <property type="entry name" value="DEOXYHYPUSINE SYNTHASE-LIKE PROTEIN"/>
    <property type="match status" value="1"/>
</dbReference>
<evidence type="ECO:0000313" key="3">
    <source>
        <dbReference type="EMBL" id="MCZ0862628.1"/>
    </source>
</evidence>
<comment type="caution">
    <text evidence="3">The sequence shown here is derived from an EMBL/GenBank/DDBJ whole genome shotgun (WGS) entry which is preliminary data.</text>
</comment>
<proteinExistence type="inferred from homology"/>
<sequence length="322" mass="35318">MLNNPTNPMYPAAEIDQLLERMSQTGFQGRKLGESYHIWKEMIETPGVKIILGLSGAMIPAGMQECLIQLVEHRYVDAIVSTGANIFHDICEHLGVRHYKGTHLTNDEELYQNGIDRIYDVFAVEKEFQNVEHYIGDFGASLGDARLSSRAFLRLLGEKIAAERPEGRSLLAVCVKHNVPVHVPALADSAIGIGLVTAYRNGAKLVIDQIADASELAAFVEDAEKTGVIYLGGGTPKNFIQQTEVIPPQKMEKYIGGHSYAIQYTTDAPHWGGLSGCTFEEAVSWGKELPDAKKLQCFCDVTIALPLIVSGLIAADVVRKHD</sequence>
<protein>
    <submittedName>
        <fullName evidence="3">Deoxyhypusine synthase</fullName>
        <ecNumber evidence="3">2.5.1.46</ecNumber>
    </submittedName>
</protein>
<gene>
    <name evidence="3" type="ORF">O0S09_05070</name>
</gene>
<dbReference type="InterPro" id="IPR036982">
    <property type="entry name" value="Deoxyhypusine_synthase_sf"/>
</dbReference>
<dbReference type="Proteomes" id="UP001141336">
    <property type="component" value="Unassembled WGS sequence"/>
</dbReference>
<comment type="similarity">
    <text evidence="1">Belongs to the deoxyhypusine synthase family.</text>
</comment>
<name>A0ABT4ILI9_9EURY</name>
<dbReference type="NCBIfam" id="NF002006">
    <property type="entry name" value="PRK00805.1"/>
    <property type="match status" value="1"/>
</dbReference>
<dbReference type="Pfam" id="PF01916">
    <property type="entry name" value="DS"/>
    <property type="match status" value="1"/>
</dbReference>
<evidence type="ECO:0000313" key="4">
    <source>
        <dbReference type="Proteomes" id="UP001141336"/>
    </source>
</evidence>
<dbReference type="EC" id="2.5.1.46" evidence="3"/>
<reference evidence="3" key="1">
    <citation type="submission" date="2022-12" db="EMBL/GenBank/DDBJ databases">
        <title>Isolation and characterisation of novel Methanocorpusculum spp. from native Australian herbivores indicates the genus is ancestrally host-associated.</title>
        <authorList>
            <person name="Volmer J.G."/>
            <person name="Soo R.M."/>
            <person name="Evans P.N."/>
            <person name="Hoedt E.C."/>
            <person name="Astorga Alsina A.L."/>
            <person name="Woodcroft B.J."/>
            <person name="Tyson G.W."/>
            <person name="Hugenholtz P."/>
            <person name="Morrison M."/>
        </authorList>
    </citation>
    <scope>NUCLEOTIDE SEQUENCE</scope>
    <source>
        <strain evidence="3">CW153</strain>
    </source>
</reference>
<keyword evidence="2 3" id="KW-0808">Transferase</keyword>
<evidence type="ECO:0000256" key="2">
    <source>
        <dbReference type="ARBA" id="ARBA00022679"/>
    </source>
</evidence>
<dbReference type="Gene3D" id="3.40.910.10">
    <property type="entry name" value="Deoxyhypusine synthase"/>
    <property type="match status" value="1"/>
</dbReference>
<dbReference type="SUPFAM" id="SSF52467">
    <property type="entry name" value="DHS-like NAD/FAD-binding domain"/>
    <property type="match status" value="1"/>
</dbReference>
<accession>A0ABT4ILI9</accession>
<dbReference type="PANTHER" id="PTHR11703">
    <property type="entry name" value="DEOXYHYPUSINE SYNTHASE"/>
    <property type="match status" value="1"/>
</dbReference>